<dbReference type="GO" id="GO:0016301">
    <property type="term" value="F:kinase activity"/>
    <property type="evidence" value="ECO:0007669"/>
    <property type="project" value="UniProtKB-KW"/>
</dbReference>
<dbReference type="AlphaFoldDB" id="A0A4Y7TW87"/>
<dbReference type="Gene3D" id="3.40.50.300">
    <property type="entry name" value="P-loop containing nucleotide triphosphate hydrolases"/>
    <property type="match status" value="1"/>
</dbReference>
<evidence type="ECO:0000313" key="2">
    <source>
        <dbReference type="Proteomes" id="UP000298030"/>
    </source>
</evidence>
<reference evidence="1 2" key="1">
    <citation type="journal article" date="2019" name="Nat. Ecol. Evol.">
        <title>Megaphylogeny resolves global patterns of mushroom evolution.</title>
        <authorList>
            <person name="Varga T."/>
            <person name="Krizsan K."/>
            <person name="Foldi C."/>
            <person name="Dima B."/>
            <person name="Sanchez-Garcia M."/>
            <person name="Sanchez-Ramirez S."/>
            <person name="Szollosi G.J."/>
            <person name="Szarkandi J.G."/>
            <person name="Papp V."/>
            <person name="Albert L."/>
            <person name="Andreopoulos W."/>
            <person name="Angelini C."/>
            <person name="Antonin V."/>
            <person name="Barry K.W."/>
            <person name="Bougher N.L."/>
            <person name="Buchanan P."/>
            <person name="Buyck B."/>
            <person name="Bense V."/>
            <person name="Catcheside P."/>
            <person name="Chovatia M."/>
            <person name="Cooper J."/>
            <person name="Damon W."/>
            <person name="Desjardin D."/>
            <person name="Finy P."/>
            <person name="Geml J."/>
            <person name="Haridas S."/>
            <person name="Hughes K."/>
            <person name="Justo A."/>
            <person name="Karasinski D."/>
            <person name="Kautmanova I."/>
            <person name="Kiss B."/>
            <person name="Kocsube S."/>
            <person name="Kotiranta H."/>
            <person name="LaButti K.M."/>
            <person name="Lechner B.E."/>
            <person name="Liimatainen K."/>
            <person name="Lipzen A."/>
            <person name="Lukacs Z."/>
            <person name="Mihaltcheva S."/>
            <person name="Morgado L.N."/>
            <person name="Niskanen T."/>
            <person name="Noordeloos M.E."/>
            <person name="Ohm R.A."/>
            <person name="Ortiz-Santana B."/>
            <person name="Ovrebo C."/>
            <person name="Racz N."/>
            <person name="Riley R."/>
            <person name="Savchenko A."/>
            <person name="Shiryaev A."/>
            <person name="Soop K."/>
            <person name="Spirin V."/>
            <person name="Szebenyi C."/>
            <person name="Tomsovsky M."/>
            <person name="Tulloss R.E."/>
            <person name="Uehling J."/>
            <person name="Grigoriev I.V."/>
            <person name="Vagvolgyi C."/>
            <person name="Papp T."/>
            <person name="Martin F.M."/>
            <person name="Miettinen O."/>
            <person name="Hibbett D.S."/>
            <person name="Nagy L.G."/>
        </authorList>
    </citation>
    <scope>NUCLEOTIDE SEQUENCE [LARGE SCALE GENOMIC DNA]</scope>
    <source>
        <strain evidence="1 2">FP101781</strain>
    </source>
</reference>
<keyword evidence="2" id="KW-1185">Reference proteome</keyword>
<accession>A0A4Y7TW87</accession>
<dbReference type="OrthoDB" id="347435at2759"/>
<organism evidence="1 2">
    <name type="scientific">Coprinellus micaceus</name>
    <name type="common">Glistening ink-cap mushroom</name>
    <name type="synonym">Coprinus micaceus</name>
    <dbReference type="NCBI Taxonomy" id="71717"/>
    <lineage>
        <taxon>Eukaryota</taxon>
        <taxon>Fungi</taxon>
        <taxon>Dikarya</taxon>
        <taxon>Basidiomycota</taxon>
        <taxon>Agaricomycotina</taxon>
        <taxon>Agaricomycetes</taxon>
        <taxon>Agaricomycetidae</taxon>
        <taxon>Agaricales</taxon>
        <taxon>Agaricineae</taxon>
        <taxon>Psathyrellaceae</taxon>
        <taxon>Coprinellus</taxon>
    </lineage>
</organism>
<proteinExistence type="predicted"/>
<dbReference type="EMBL" id="QPFP01000003">
    <property type="protein sequence ID" value="TEB38445.1"/>
    <property type="molecule type" value="Genomic_DNA"/>
</dbReference>
<dbReference type="Proteomes" id="UP000298030">
    <property type="component" value="Unassembled WGS sequence"/>
</dbReference>
<gene>
    <name evidence="1" type="ORF">FA13DRAFT_1657429</name>
</gene>
<comment type="caution">
    <text evidence="1">The sequence shown here is derived from an EMBL/GenBank/DDBJ whole genome shotgun (WGS) entry which is preliminary data.</text>
</comment>
<dbReference type="SUPFAM" id="SSF52540">
    <property type="entry name" value="P-loop containing nucleoside triphosphate hydrolases"/>
    <property type="match status" value="1"/>
</dbReference>
<keyword evidence="1" id="KW-0418">Kinase</keyword>
<dbReference type="InterPro" id="IPR027417">
    <property type="entry name" value="P-loop_NTPase"/>
</dbReference>
<evidence type="ECO:0000313" key="1">
    <source>
        <dbReference type="EMBL" id="TEB38445.1"/>
    </source>
</evidence>
<name>A0A4Y7TW87_COPMI</name>
<keyword evidence="1" id="KW-0808">Transferase</keyword>
<dbReference type="PANTHER" id="PTHR10285">
    <property type="entry name" value="URIDINE KINASE"/>
    <property type="match status" value="1"/>
</dbReference>
<protein>
    <submittedName>
        <fullName evidence="1">D-glycerate 3-kinase</fullName>
    </submittedName>
</protein>
<sequence length="301" mass="33849">MSSLDIATAFIRRNLESQQRKPLVVGIQGPQGSGKSYLASHLAQELSKEPSPLRVVVLSIDDLYLPHQGLVAVAKANPDNPLLKGRGQPGTHEIQLGVNLLHALYEGDAEVKLPSFDKSLFNGEGDRLPMDDTRVVKPPVVDVVILEGWFVGFQPISSDDLDMKWEQTWGKERALLGIPEGLCKKENVAQLNHNLNDYQRLWDLLTIFIQLKPSAPESTSESLFSIVYEWRLEQEHYMKAHNGNKGMSDEGVKQFVHRYIPGYVFFLATLDSSPKWKGKKLTLTLDKNRKTFFEITSAHMG</sequence>
<dbReference type="STRING" id="71717.A0A4Y7TW87"/>